<dbReference type="SFLD" id="SFLDG01386">
    <property type="entry name" value="main_SPASM_domain-containing"/>
    <property type="match status" value="1"/>
</dbReference>
<evidence type="ECO:0000313" key="9">
    <source>
        <dbReference type="EMBL" id="GAA0208621.1"/>
    </source>
</evidence>
<evidence type="ECO:0000313" key="10">
    <source>
        <dbReference type="Proteomes" id="UP001500399"/>
    </source>
</evidence>
<dbReference type="SFLD" id="SFLDG01067">
    <property type="entry name" value="SPASM/twitch_domain_containing"/>
    <property type="match status" value="1"/>
</dbReference>
<evidence type="ECO:0000256" key="4">
    <source>
        <dbReference type="ARBA" id="ARBA00022723"/>
    </source>
</evidence>
<feature type="compositionally biased region" description="Low complexity" evidence="7">
    <location>
        <begin position="46"/>
        <end position="57"/>
    </location>
</feature>
<feature type="domain" description="Radical SAM core" evidence="8">
    <location>
        <begin position="66"/>
        <end position="280"/>
    </location>
</feature>
<evidence type="ECO:0000256" key="3">
    <source>
        <dbReference type="ARBA" id="ARBA00022691"/>
    </source>
</evidence>
<dbReference type="CDD" id="cd21123">
    <property type="entry name" value="SPASM_MftC-like"/>
    <property type="match status" value="1"/>
</dbReference>
<dbReference type="InterPro" id="IPR017200">
    <property type="entry name" value="PqqE-like"/>
</dbReference>
<dbReference type="PIRSF" id="PIRSF037420">
    <property type="entry name" value="PQQ_syn_pqqE"/>
    <property type="match status" value="1"/>
</dbReference>
<comment type="cofactor">
    <cofactor evidence="1">
        <name>[4Fe-4S] cluster</name>
        <dbReference type="ChEBI" id="CHEBI:49883"/>
    </cofactor>
</comment>
<evidence type="ECO:0000256" key="5">
    <source>
        <dbReference type="ARBA" id="ARBA00023004"/>
    </source>
</evidence>
<dbReference type="InterPro" id="IPR050377">
    <property type="entry name" value="Radical_SAM_PqqE_MftC-like"/>
</dbReference>
<sequence length="401" mass="43452">MSAPMEAAHAAQGTMGTHPHAAGHPAGAGHPHAHMGGHPGGHPHGMGHPSGHPAGMPKGHPKGVAGGGVKIISWNTTNACNMYCAHCYRDAGCRADEELSTEEGKKLLREIAKAGFRIMIFSGGEPLTRPDILELVSYARGLGLIPVFGTNGTLIDLPMAKALKEAGACGMGISLDSLDKNKHDTFRSFPGGWDGAVRGMMNCREAGLPFQIHTTVMDWNAHELEAMTDFAVEIGAKAHHFFFLVPTGRAETIEEESLRAEAYEDVLSRIMRKQETVDIELKPTCAPQFLRIADQLGVDTRFSRGCLAGLTYCIISPRGKVQPCAYLNRELGDVRETPFDEIWAKNEVFKELRTLDYGGGCGSCSYKKACGGCRARAAYYHDGDFMAEEPWCLYHGRRGEA</sequence>
<keyword evidence="5" id="KW-0408">Iron</keyword>
<evidence type="ECO:0000256" key="7">
    <source>
        <dbReference type="SAM" id="MobiDB-lite"/>
    </source>
</evidence>
<protein>
    <submittedName>
        <fullName evidence="9">Heme d1 biosynthesis radical SAM protein NirJ2</fullName>
    </submittedName>
</protein>
<keyword evidence="4" id="KW-0479">Metal-binding</keyword>
<feature type="compositionally biased region" description="Low complexity" evidence="7">
    <location>
        <begin position="18"/>
        <end position="36"/>
    </location>
</feature>
<evidence type="ECO:0000256" key="6">
    <source>
        <dbReference type="ARBA" id="ARBA00023014"/>
    </source>
</evidence>
<dbReference type="Proteomes" id="UP001500399">
    <property type="component" value="Unassembled WGS sequence"/>
</dbReference>
<dbReference type="SFLD" id="SFLDS00029">
    <property type="entry name" value="Radical_SAM"/>
    <property type="match status" value="1"/>
</dbReference>
<dbReference type="EMBL" id="BAAACR010000005">
    <property type="protein sequence ID" value="GAA0208621.1"/>
    <property type="molecule type" value="Genomic_DNA"/>
</dbReference>
<dbReference type="CDD" id="cd01335">
    <property type="entry name" value="Radical_SAM"/>
    <property type="match status" value="1"/>
</dbReference>
<name>A0ABN0T0P9_9FIRM</name>
<reference evidence="9 10" key="1">
    <citation type="journal article" date="2019" name="Int. J. Syst. Evol. Microbiol.">
        <title>The Global Catalogue of Microorganisms (GCM) 10K type strain sequencing project: providing services to taxonomists for standard genome sequencing and annotation.</title>
        <authorList>
            <consortium name="The Broad Institute Genomics Platform"/>
            <consortium name="The Broad Institute Genome Sequencing Center for Infectious Disease"/>
            <person name="Wu L."/>
            <person name="Ma J."/>
        </authorList>
    </citation>
    <scope>NUCLEOTIDE SEQUENCE [LARGE SCALE GENOMIC DNA]</scope>
    <source>
        <strain evidence="9 10">JCM 8542</strain>
    </source>
</reference>
<dbReference type="InterPro" id="IPR058240">
    <property type="entry name" value="rSAM_sf"/>
</dbReference>
<keyword evidence="2" id="KW-0004">4Fe-4S</keyword>
<dbReference type="NCBIfam" id="TIGR04055">
    <property type="entry name" value="rSAM_NirJ2"/>
    <property type="match status" value="1"/>
</dbReference>
<dbReference type="Pfam" id="PF04055">
    <property type="entry name" value="Radical_SAM"/>
    <property type="match status" value="1"/>
</dbReference>
<dbReference type="NCBIfam" id="TIGR04085">
    <property type="entry name" value="rSAM_more_4Fe4S"/>
    <property type="match status" value="1"/>
</dbReference>
<dbReference type="PROSITE" id="PS51918">
    <property type="entry name" value="RADICAL_SAM"/>
    <property type="match status" value="1"/>
</dbReference>
<dbReference type="Gene3D" id="3.20.20.70">
    <property type="entry name" value="Aldolase class I"/>
    <property type="match status" value="1"/>
</dbReference>
<proteinExistence type="predicted"/>
<feature type="region of interest" description="Disordered" evidence="7">
    <location>
        <begin position="1"/>
        <end position="62"/>
    </location>
</feature>
<keyword evidence="10" id="KW-1185">Reference proteome</keyword>
<evidence type="ECO:0000256" key="1">
    <source>
        <dbReference type="ARBA" id="ARBA00001966"/>
    </source>
</evidence>
<dbReference type="PANTHER" id="PTHR11228">
    <property type="entry name" value="RADICAL SAM DOMAIN PROTEIN"/>
    <property type="match status" value="1"/>
</dbReference>
<dbReference type="SMART" id="SM00729">
    <property type="entry name" value="Elp3"/>
    <property type="match status" value="1"/>
</dbReference>
<gene>
    <name evidence="9" type="primary">nirJ2</name>
    <name evidence="9" type="ORF">GCM10008919_10000</name>
</gene>
<dbReference type="InterPro" id="IPR007197">
    <property type="entry name" value="rSAM"/>
</dbReference>
<dbReference type="Pfam" id="PF13186">
    <property type="entry name" value="SPASM"/>
    <property type="match status" value="1"/>
</dbReference>
<evidence type="ECO:0000259" key="8">
    <source>
        <dbReference type="PROSITE" id="PS51918"/>
    </source>
</evidence>
<dbReference type="InterPro" id="IPR006638">
    <property type="entry name" value="Elp3/MiaA/NifB-like_rSAM"/>
</dbReference>
<dbReference type="InterPro" id="IPR013785">
    <property type="entry name" value="Aldolase_TIM"/>
</dbReference>
<accession>A0ABN0T0P9</accession>
<organism evidence="9 10">
    <name type="scientific">Selenomonas dianae</name>
    <dbReference type="NCBI Taxonomy" id="135079"/>
    <lineage>
        <taxon>Bacteria</taxon>
        <taxon>Bacillati</taxon>
        <taxon>Bacillota</taxon>
        <taxon>Negativicutes</taxon>
        <taxon>Selenomonadales</taxon>
        <taxon>Selenomonadaceae</taxon>
        <taxon>Selenomonas</taxon>
    </lineage>
</organism>
<keyword evidence="3" id="KW-0949">S-adenosyl-L-methionine</keyword>
<dbReference type="InterPro" id="IPR023885">
    <property type="entry name" value="4Fe4S-binding_SPASM_dom"/>
</dbReference>
<keyword evidence="6" id="KW-0411">Iron-sulfur</keyword>
<evidence type="ECO:0000256" key="2">
    <source>
        <dbReference type="ARBA" id="ARBA00022485"/>
    </source>
</evidence>
<dbReference type="SUPFAM" id="SSF102114">
    <property type="entry name" value="Radical SAM enzymes"/>
    <property type="match status" value="1"/>
</dbReference>
<comment type="caution">
    <text evidence="9">The sequence shown here is derived from an EMBL/GenBank/DDBJ whole genome shotgun (WGS) entry which is preliminary data.</text>
</comment>
<dbReference type="InterPro" id="IPR027633">
    <property type="entry name" value="rSAM_NirJ2"/>
</dbReference>
<dbReference type="PANTHER" id="PTHR11228:SF7">
    <property type="entry name" value="PQQA PEPTIDE CYCLASE"/>
    <property type="match status" value="1"/>
</dbReference>